<dbReference type="STRING" id="121845.A0A3Q0JH70"/>
<feature type="region of interest" description="Disordered" evidence="1">
    <location>
        <begin position="116"/>
        <end position="135"/>
    </location>
</feature>
<feature type="non-terminal residue" evidence="3">
    <location>
        <position position="210"/>
    </location>
</feature>
<feature type="non-terminal residue" evidence="3">
    <location>
        <position position="1"/>
    </location>
</feature>
<dbReference type="RefSeq" id="XP_026687714.1">
    <property type="nucleotide sequence ID" value="XM_026831913.1"/>
</dbReference>
<keyword evidence="2" id="KW-1185">Reference proteome</keyword>
<dbReference type="KEGG" id="dci:103521070"/>
<sequence length="210" mass="22932">RGSNTVASPCPPLFSRWSTSKLNSAATSSSSSPCGSARSSFNHRQPYLGWRYSQERLAKPKTPNERLAASILQNSFAPNNSNDNEVRTSIKEVTSAIVHYVSAREQGSADKLNASSRYLHDSSSPSRSISPKGSTGKVEKCWLESSFISMFSKYLKNNSFAPNNSNDNEVRTSIKEVTSAIVHYVSAREQGSADKLNASSRYLHDSSSPS</sequence>
<dbReference type="AlphaFoldDB" id="A0A3Q0JH70"/>
<protein>
    <submittedName>
        <fullName evidence="3">Uncharacterized protein LOC103521070</fullName>
    </submittedName>
</protein>
<organism evidence="2 3">
    <name type="scientific">Diaphorina citri</name>
    <name type="common">Asian citrus psyllid</name>
    <dbReference type="NCBI Taxonomy" id="121845"/>
    <lineage>
        <taxon>Eukaryota</taxon>
        <taxon>Metazoa</taxon>
        <taxon>Ecdysozoa</taxon>
        <taxon>Arthropoda</taxon>
        <taxon>Hexapoda</taxon>
        <taxon>Insecta</taxon>
        <taxon>Pterygota</taxon>
        <taxon>Neoptera</taxon>
        <taxon>Paraneoptera</taxon>
        <taxon>Hemiptera</taxon>
        <taxon>Sternorrhyncha</taxon>
        <taxon>Psylloidea</taxon>
        <taxon>Psyllidae</taxon>
        <taxon>Diaphorininae</taxon>
        <taxon>Diaphorina</taxon>
    </lineage>
</organism>
<dbReference type="GeneID" id="103521070"/>
<dbReference type="PaxDb" id="121845-A0A3Q0JH70"/>
<gene>
    <name evidence="3" type="primary">LOC103521070</name>
</gene>
<accession>A0A3Q0JH70</accession>
<proteinExistence type="predicted"/>
<dbReference type="Proteomes" id="UP000079169">
    <property type="component" value="Unplaced"/>
</dbReference>
<feature type="compositionally biased region" description="Low complexity" evidence="1">
    <location>
        <begin position="23"/>
        <end position="40"/>
    </location>
</feature>
<evidence type="ECO:0000313" key="3">
    <source>
        <dbReference type="RefSeq" id="XP_026687714.1"/>
    </source>
</evidence>
<reference evidence="3" key="1">
    <citation type="submission" date="2025-08" db="UniProtKB">
        <authorList>
            <consortium name="RefSeq"/>
        </authorList>
    </citation>
    <scope>IDENTIFICATION</scope>
</reference>
<name>A0A3Q0JH70_DIACI</name>
<feature type="region of interest" description="Disordered" evidence="1">
    <location>
        <begin position="23"/>
        <end position="42"/>
    </location>
</feature>
<feature type="compositionally biased region" description="Low complexity" evidence="1">
    <location>
        <begin position="122"/>
        <end position="134"/>
    </location>
</feature>
<evidence type="ECO:0000313" key="2">
    <source>
        <dbReference type="Proteomes" id="UP000079169"/>
    </source>
</evidence>
<evidence type="ECO:0000256" key="1">
    <source>
        <dbReference type="SAM" id="MobiDB-lite"/>
    </source>
</evidence>